<proteinExistence type="predicted"/>
<dbReference type="SUPFAM" id="SSF57667">
    <property type="entry name" value="beta-beta-alpha zinc fingers"/>
    <property type="match status" value="4"/>
</dbReference>
<dbReference type="AlphaFoldDB" id="A0A9J6BHM3"/>
<keyword evidence="2" id="KW-0677">Repeat</keyword>
<dbReference type="PROSITE" id="PS00028">
    <property type="entry name" value="ZINC_FINGER_C2H2_1"/>
    <property type="match status" value="5"/>
</dbReference>
<evidence type="ECO:0000256" key="1">
    <source>
        <dbReference type="ARBA" id="ARBA00022723"/>
    </source>
</evidence>
<feature type="binding site" evidence="6">
    <location>
        <position position="18"/>
    </location>
    <ligand>
        <name>Zn(2+)</name>
        <dbReference type="ChEBI" id="CHEBI:29105"/>
    </ligand>
</feature>
<evidence type="ECO:0008006" key="11">
    <source>
        <dbReference type="Google" id="ProtNLM"/>
    </source>
</evidence>
<dbReference type="PROSITE" id="PS50157">
    <property type="entry name" value="ZINC_FINGER_C2H2_2"/>
    <property type="match status" value="5"/>
</dbReference>
<dbReference type="Gene3D" id="3.30.160.60">
    <property type="entry name" value="Classic Zinc Finger"/>
    <property type="match status" value="4"/>
</dbReference>
<evidence type="ECO:0000259" key="7">
    <source>
        <dbReference type="PROSITE" id="PS50157"/>
    </source>
</evidence>
<dbReference type="GO" id="GO:0005634">
    <property type="term" value="C:nucleus"/>
    <property type="evidence" value="ECO:0007669"/>
    <property type="project" value="InterPro"/>
</dbReference>
<feature type="binding site" evidence="6">
    <location>
        <position position="64"/>
    </location>
    <ligand>
        <name>Zn(2+)</name>
        <dbReference type="ChEBI" id="CHEBI:29105"/>
    </ligand>
</feature>
<dbReference type="PANTHER" id="PTHR24379">
    <property type="entry name" value="KRAB AND ZINC FINGER DOMAIN-CONTAINING"/>
    <property type="match status" value="1"/>
</dbReference>
<feature type="domain" description="ZAD" evidence="8">
    <location>
        <begin position="16"/>
        <end position="88"/>
    </location>
</feature>
<dbReference type="Pfam" id="PF07776">
    <property type="entry name" value="zf-AD"/>
    <property type="match status" value="1"/>
</dbReference>
<dbReference type="InterPro" id="IPR012934">
    <property type="entry name" value="Znf_AD"/>
</dbReference>
<keyword evidence="1 6" id="KW-0479">Metal-binding</keyword>
<keyword evidence="4 6" id="KW-0862">Zinc</keyword>
<evidence type="ECO:0000313" key="10">
    <source>
        <dbReference type="Proteomes" id="UP001107558"/>
    </source>
</evidence>
<dbReference type="Proteomes" id="UP001107558">
    <property type="component" value="Chromosome 4"/>
</dbReference>
<dbReference type="Pfam" id="PF00096">
    <property type="entry name" value="zf-C2H2"/>
    <property type="match status" value="4"/>
</dbReference>
<evidence type="ECO:0000256" key="3">
    <source>
        <dbReference type="ARBA" id="ARBA00022771"/>
    </source>
</evidence>
<feature type="binding site" evidence="6">
    <location>
        <position position="61"/>
    </location>
    <ligand>
        <name>Zn(2+)</name>
        <dbReference type="ChEBI" id="CHEBI:29105"/>
    </ligand>
</feature>
<organism evidence="9 10">
    <name type="scientific">Polypedilum vanderplanki</name>
    <name type="common">Sleeping chironomid midge</name>
    <dbReference type="NCBI Taxonomy" id="319348"/>
    <lineage>
        <taxon>Eukaryota</taxon>
        <taxon>Metazoa</taxon>
        <taxon>Ecdysozoa</taxon>
        <taxon>Arthropoda</taxon>
        <taxon>Hexapoda</taxon>
        <taxon>Insecta</taxon>
        <taxon>Pterygota</taxon>
        <taxon>Neoptera</taxon>
        <taxon>Endopterygota</taxon>
        <taxon>Diptera</taxon>
        <taxon>Nematocera</taxon>
        <taxon>Chironomoidea</taxon>
        <taxon>Chironomidae</taxon>
        <taxon>Chironominae</taxon>
        <taxon>Polypedilum</taxon>
        <taxon>Polypedilum</taxon>
    </lineage>
</organism>
<keyword evidence="10" id="KW-1185">Reference proteome</keyword>
<reference evidence="9" key="1">
    <citation type="submission" date="2021-03" db="EMBL/GenBank/DDBJ databases">
        <title>Chromosome level genome of the anhydrobiotic midge Polypedilum vanderplanki.</title>
        <authorList>
            <person name="Yoshida Y."/>
            <person name="Kikawada T."/>
            <person name="Gusev O."/>
        </authorList>
    </citation>
    <scope>NUCLEOTIDE SEQUENCE</scope>
    <source>
        <strain evidence="9">NIAS01</strain>
        <tissue evidence="9">Whole body or cell culture</tissue>
    </source>
</reference>
<evidence type="ECO:0000313" key="9">
    <source>
        <dbReference type="EMBL" id="KAG5669393.1"/>
    </source>
</evidence>
<evidence type="ECO:0000259" key="8">
    <source>
        <dbReference type="PROSITE" id="PS51915"/>
    </source>
</evidence>
<feature type="domain" description="C2H2-type" evidence="7">
    <location>
        <begin position="277"/>
        <end position="305"/>
    </location>
</feature>
<dbReference type="OrthoDB" id="3533395at2759"/>
<dbReference type="InterPro" id="IPR036236">
    <property type="entry name" value="Znf_C2H2_sf"/>
</dbReference>
<gene>
    <name evidence="9" type="ORF">PVAND_017280</name>
</gene>
<feature type="domain" description="C2H2-type" evidence="7">
    <location>
        <begin position="163"/>
        <end position="191"/>
    </location>
</feature>
<dbReference type="SMART" id="SM00355">
    <property type="entry name" value="ZnF_C2H2"/>
    <property type="match status" value="7"/>
</dbReference>
<feature type="domain" description="C2H2-type" evidence="7">
    <location>
        <begin position="247"/>
        <end position="276"/>
    </location>
</feature>
<evidence type="ECO:0000256" key="6">
    <source>
        <dbReference type="PROSITE-ProRule" id="PRU01263"/>
    </source>
</evidence>
<evidence type="ECO:0000256" key="4">
    <source>
        <dbReference type="ARBA" id="ARBA00022833"/>
    </source>
</evidence>
<dbReference type="PANTHER" id="PTHR24379:SF121">
    <property type="entry name" value="C2H2-TYPE DOMAIN-CONTAINING PROTEIN"/>
    <property type="match status" value="1"/>
</dbReference>
<sequence>MNLQENFNDNLIDHLNRCRFCLRSFDQNEKIVELDENIQIQFYELTQIELNISLDLSSAICLICHNNLLLFSSFRTELIEKQSKLLNHIQNLKENQNFQIKKEIIEDFTEVQLENTKICEDTKKSIEKLEQNYLNFICDLCNFSCAHKHKLETHMAKNHKKVFTCEICDQKFFKKFQLNAHMKAKHTEKIRNHFCPICNKAFFSAENLKKHVESHNDKDMPCEFCGKLFSCINNLRTHLYYHSEPKFVCEIDNCGKKFFMKKRLRAHIKTHKNQKDFVCGFCDKSYFSQNDLNRHISSIHQKLRFFCEIPGCNGNFSRREYYKKYALTHHQNLGSEKLENLLQKIKDAIPSQKS</sequence>
<dbReference type="GO" id="GO:0008270">
    <property type="term" value="F:zinc ion binding"/>
    <property type="evidence" value="ECO:0007669"/>
    <property type="project" value="UniProtKB-UniRule"/>
</dbReference>
<dbReference type="EMBL" id="JADBJN010000004">
    <property type="protein sequence ID" value="KAG5669393.1"/>
    <property type="molecule type" value="Genomic_DNA"/>
</dbReference>
<feature type="domain" description="C2H2-type" evidence="7">
    <location>
        <begin position="220"/>
        <end position="247"/>
    </location>
</feature>
<protein>
    <recommendedName>
        <fullName evidence="11">Zinc finger protein</fullName>
    </recommendedName>
</protein>
<feature type="binding site" evidence="6">
    <location>
        <position position="21"/>
    </location>
    <ligand>
        <name>Zn(2+)</name>
        <dbReference type="ChEBI" id="CHEBI:29105"/>
    </ligand>
</feature>
<comment type="caution">
    <text evidence="9">The sequence shown here is derived from an EMBL/GenBank/DDBJ whole genome shotgun (WGS) entry which is preliminary data.</text>
</comment>
<feature type="domain" description="C2H2-type" evidence="7">
    <location>
        <begin position="193"/>
        <end position="220"/>
    </location>
</feature>
<dbReference type="PROSITE" id="PS51915">
    <property type="entry name" value="ZAD"/>
    <property type="match status" value="1"/>
</dbReference>
<dbReference type="SMART" id="SM00868">
    <property type="entry name" value="zf-AD"/>
    <property type="match status" value="1"/>
</dbReference>
<evidence type="ECO:0000256" key="2">
    <source>
        <dbReference type="ARBA" id="ARBA00022737"/>
    </source>
</evidence>
<name>A0A9J6BHM3_POLVA</name>
<keyword evidence="3 5" id="KW-0863">Zinc-finger</keyword>
<accession>A0A9J6BHM3</accession>
<dbReference type="SUPFAM" id="SSF57716">
    <property type="entry name" value="Glucocorticoid receptor-like (DNA-binding domain)"/>
    <property type="match status" value="1"/>
</dbReference>
<dbReference type="InterPro" id="IPR013087">
    <property type="entry name" value="Znf_C2H2_type"/>
</dbReference>
<evidence type="ECO:0000256" key="5">
    <source>
        <dbReference type="PROSITE-ProRule" id="PRU00042"/>
    </source>
</evidence>